<organism evidence="9 10">
    <name type="scientific">Microlunatus elymi</name>
    <dbReference type="NCBI Taxonomy" id="2596828"/>
    <lineage>
        <taxon>Bacteria</taxon>
        <taxon>Bacillati</taxon>
        <taxon>Actinomycetota</taxon>
        <taxon>Actinomycetes</taxon>
        <taxon>Propionibacteriales</taxon>
        <taxon>Propionibacteriaceae</taxon>
        <taxon>Microlunatus</taxon>
    </lineage>
</organism>
<dbReference type="AlphaFoldDB" id="A0A516PVK5"/>
<feature type="transmembrane region" description="Helical" evidence="7">
    <location>
        <begin position="166"/>
        <end position="183"/>
    </location>
</feature>
<evidence type="ECO:0000256" key="7">
    <source>
        <dbReference type="SAM" id="Phobius"/>
    </source>
</evidence>
<keyword evidence="6 7" id="KW-0472">Membrane</keyword>
<evidence type="ECO:0000256" key="6">
    <source>
        <dbReference type="ARBA" id="ARBA00023136"/>
    </source>
</evidence>
<keyword evidence="10" id="KW-1185">Reference proteome</keyword>
<dbReference type="SUPFAM" id="SSF52540">
    <property type="entry name" value="P-loop containing nucleoside triphosphate hydrolases"/>
    <property type="match status" value="1"/>
</dbReference>
<dbReference type="PANTHER" id="PTHR24221:SF654">
    <property type="entry name" value="ATP-BINDING CASSETTE SUB-FAMILY B MEMBER 6"/>
    <property type="match status" value="1"/>
</dbReference>
<feature type="transmembrane region" description="Helical" evidence="7">
    <location>
        <begin position="136"/>
        <end position="160"/>
    </location>
</feature>
<dbReference type="OrthoDB" id="3801191at2"/>
<evidence type="ECO:0000256" key="4">
    <source>
        <dbReference type="ARBA" id="ARBA00022840"/>
    </source>
</evidence>
<keyword evidence="2 7" id="KW-0812">Transmembrane</keyword>
<evidence type="ECO:0000256" key="3">
    <source>
        <dbReference type="ARBA" id="ARBA00022741"/>
    </source>
</evidence>
<dbReference type="PROSITE" id="PS50893">
    <property type="entry name" value="ABC_TRANSPORTER_2"/>
    <property type="match status" value="1"/>
</dbReference>
<dbReference type="GO" id="GO:0005524">
    <property type="term" value="F:ATP binding"/>
    <property type="evidence" value="ECO:0007669"/>
    <property type="project" value="UniProtKB-KW"/>
</dbReference>
<dbReference type="SUPFAM" id="SSF90123">
    <property type="entry name" value="ABC transporter transmembrane region"/>
    <property type="match status" value="1"/>
</dbReference>
<accession>A0A516PVK5</accession>
<dbReference type="Gene3D" id="3.40.50.300">
    <property type="entry name" value="P-loop containing nucleotide triphosphate hydrolases"/>
    <property type="match status" value="1"/>
</dbReference>
<evidence type="ECO:0000256" key="5">
    <source>
        <dbReference type="ARBA" id="ARBA00022989"/>
    </source>
</evidence>
<dbReference type="KEGG" id="mik:FOE78_02765"/>
<dbReference type="Proteomes" id="UP000319263">
    <property type="component" value="Chromosome"/>
</dbReference>
<keyword evidence="5 7" id="KW-1133">Transmembrane helix</keyword>
<dbReference type="Pfam" id="PF00005">
    <property type="entry name" value="ABC_tran"/>
    <property type="match status" value="1"/>
</dbReference>
<comment type="subcellular location">
    <subcellularLocation>
        <location evidence="1">Cell membrane</location>
        <topology evidence="1">Multi-pass membrane protein</topology>
    </subcellularLocation>
</comment>
<dbReference type="InterPro" id="IPR027417">
    <property type="entry name" value="P-loop_NTPase"/>
</dbReference>
<evidence type="ECO:0000256" key="2">
    <source>
        <dbReference type="ARBA" id="ARBA00022692"/>
    </source>
</evidence>
<evidence type="ECO:0000313" key="9">
    <source>
        <dbReference type="EMBL" id="QDP94981.1"/>
    </source>
</evidence>
<dbReference type="GO" id="GO:0005886">
    <property type="term" value="C:plasma membrane"/>
    <property type="evidence" value="ECO:0007669"/>
    <property type="project" value="UniProtKB-SubCell"/>
</dbReference>
<reference evidence="9 10" key="1">
    <citation type="submission" date="2019-07" db="EMBL/GenBank/DDBJ databases">
        <title>Microlunatus dokdonensis sp. nov. isolated from the rhizospheric soil of the wild plant Elymus tsukushiensis.</title>
        <authorList>
            <person name="Ghim S.-Y."/>
            <person name="Hwang Y.-J."/>
            <person name="Son J.-S."/>
            <person name="Shin J.-H."/>
        </authorList>
    </citation>
    <scope>NUCLEOTIDE SEQUENCE [LARGE SCALE GENOMIC DNA]</scope>
    <source>
        <strain evidence="9 10">KUDC0627</strain>
    </source>
</reference>
<dbReference type="GO" id="GO:0016887">
    <property type="term" value="F:ATP hydrolysis activity"/>
    <property type="evidence" value="ECO:0007669"/>
    <property type="project" value="InterPro"/>
</dbReference>
<feature type="domain" description="ABC transporter" evidence="8">
    <location>
        <begin position="344"/>
        <end position="587"/>
    </location>
</feature>
<keyword evidence="4 9" id="KW-0067">ATP-binding</keyword>
<proteinExistence type="predicted"/>
<dbReference type="InterPro" id="IPR003439">
    <property type="entry name" value="ABC_transporter-like_ATP-bd"/>
</dbReference>
<dbReference type="GO" id="GO:0034040">
    <property type="term" value="F:ATPase-coupled lipid transmembrane transporter activity"/>
    <property type="evidence" value="ECO:0007669"/>
    <property type="project" value="TreeGrafter"/>
</dbReference>
<evidence type="ECO:0000313" key="10">
    <source>
        <dbReference type="Proteomes" id="UP000319263"/>
    </source>
</evidence>
<feature type="transmembrane region" description="Helical" evidence="7">
    <location>
        <begin position="251"/>
        <end position="273"/>
    </location>
</feature>
<evidence type="ECO:0000259" key="8">
    <source>
        <dbReference type="PROSITE" id="PS50893"/>
    </source>
</evidence>
<dbReference type="InterPro" id="IPR039421">
    <property type="entry name" value="Type_1_exporter"/>
</dbReference>
<dbReference type="SMART" id="SM00382">
    <property type="entry name" value="AAA"/>
    <property type="match status" value="1"/>
</dbReference>
<dbReference type="InterPro" id="IPR003593">
    <property type="entry name" value="AAA+_ATPase"/>
</dbReference>
<keyword evidence="3" id="KW-0547">Nucleotide-binding</keyword>
<evidence type="ECO:0000256" key="1">
    <source>
        <dbReference type="ARBA" id="ARBA00004651"/>
    </source>
</evidence>
<dbReference type="EMBL" id="CP041692">
    <property type="protein sequence ID" value="QDP94981.1"/>
    <property type="molecule type" value="Genomic_DNA"/>
</dbReference>
<protein>
    <submittedName>
        <fullName evidence="9">ABC transporter ATP-binding protein</fullName>
    </submittedName>
</protein>
<dbReference type="InterPro" id="IPR036640">
    <property type="entry name" value="ABC1_TM_sf"/>
</dbReference>
<name>A0A516PVK5_9ACTN</name>
<dbReference type="Gene3D" id="1.20.1560.10">
    <property type="entry name" value="ABC transporter type 1, transmembrane domain"/>
    <property type="match status" value="1"/>
</dbReference>
<gene>
    <name evidence="9" type="ORF">FOE78_02765</name>
</gene>
<feature type="transmembrane region" description="Helical" evidence="7">
    <location>
        <begin position="63"/>
        <end position="85"/>
    </location>
</feature>
<sequence length="599" mass="65406">MKTTSRAWSKVRFTAYVVVMCLRRRRATTLTVLALILARVTAPSVLAWTQGQLVDGLQNTLLLRVFLAGTIGAAFLVVAQIGGLYEYSLTRELSELTELELTTDLLHWSTEAATVEHLEEPEYLDRQSRVLRDAGAVAYAAWAAISAIGTVVALMVTLALLFRVDILLPLVVVFTVPAVLLAGRAGILHLNIVDSTEHLLRWEEDLHQLATKPESLAEIKGSDQGNAVDRAASQIWIEAARKELRVRAVTVALTASGWAFYTLGIGLSTWWVIELAHRQALSIGDIAVTMALTVGLLGQVSAVLRARNSVIESGRVTEHYLWLKERTEELPRARNPIGQLRHGISLDHVSFRYPGGRKDVLTDINLHIPAGSVLGIVGVNGAGKSTLVMLLTGLYTPTGGQLLADGAPVEPGQLSQSTSATFQDYLRPQTLAHEAIGIGHLPEIDNIPAVARAAEEGSADSFIERLPKQWTTQLGSTFDGHRPSQGQWQRVALSRGMMRPDPVILVLDEPTATLDPQAEHDLFRRFAERARSIAARTGAVTILVSHRFSTVTMTDQIVVIDDGRIAEAGTHDELMARQTQYRSLFMQQARGYESDGATA</sequence>
<dbReference type="PANTHER" id="PTHR24221">
    <property type="entry name" value="ATP-BINDING CASSETTE SUB-FAMILY B"/>
    <property type="match status" value="1"/>
</dbReference>